<dbReference type="InterPro" id="IPR032839">
    <property type="entry name" value="RAB3GAP_N"/>
</dbReference>
<dbReference type="InterPro" id="IPR036322">
    <property type="entry name" value="WD40_repeat_dom_sf"/>
</dbReference>
<dbReference type="InterPro" id="IPR026059">
    <property type="entry name" value="Rab3GAP2"/>
</dbReference>
<keyword evidence="1" id="KW-0472">Membrane</keyword>
<evidence type="ECO:0000256" key="1">
    <source>
        <dbReference type="SAM" id="Phobius"/>
    </source>
</evidence>
<reference evidence="3 4" key="1">
    <citation type="journal article" date="2021" name="BMC Biol.">
        <title>Horizontally acquired antibacterial genes associated with adaptive radiation of ladybird beetles.</title>
        <authorList>
            <person name="Li H.S."/>
            <person name="Tang X.F."/>
            <person name="Huang Y.H."/>
            <person name="Xu Z.Y."/>
            <person name="Chen M.L."/>
            <person name="Du X.Y."/>
            <person name="Qiu B.Y."/>
            <person name="Chen P.T."/>
            <person name="Zhang W."/>
            <person name="Slipinski A."/>
            <person name="Escalona H.E."/>
            <person name="Waterhouse R.M."/>
            <person name="Zwick A."/>
            <person name="Pang H."/>
        </authorList>
    </citation>
    <scope>NUCLEOTIDE SEQUENCE [LARGE SCALE GENOMIC DNA]</scope>
    <source>
        <strain evidence="3">SYSU2018</strain>
    </source>
</reference>
<dbReference type="SUPFAM" id="SSF50978">
    <property type="entry name" value="WD40 repeat-like"/>
    <property type="match status" value="1"/>
</dbReference>
<comment type="caution">
    <text evidence="3">The sequence shown here is derived from an EMBL/GenBank/DDBJ whole genome shotgun (WGS) entry which is preliminary data.</text>
</comment>
<dbReference type="EMBL" id="JABFTP020000021">
    <property type="protein sequence ID" value="KAL3269925.1"/>
    <property type="molecule type" value="Genomic_DNA"/>
</dbReference>
<accession>A0ABD2MTZ5</accession>
<dbReference type="Proteomes" id="UP001516400">
    <property type="component" value="Unassembled WGS sequence"/>
</dbReference>
<name>A0ABD2MTZ5_9CUCU</name>
<keyword evidence="1" id="KW-0812">Transmembrane</keyword>
<dbReference type="Pfam" id="PF14655">
    <property type="entry name" value="RAB3GAP2_N"/>
    <property type="match status" value="1"/>
</dbReference>
<dbReference type="PANTHER" id="PTHR12472">
    <property type="entry name" value="RAB3-GAP REGULATORY DOMAIN"/>
    <property type="match status" value="1"/>
</dbReference>
<keyword evidence="1" id="KW-1133">Transmembrane helix</keyword>
<evidence type="ECO:0000313" key="4">
    <source>
        <dbReference type="Proteomes" id="UP001516400"/>
    </source>
</evidence>
<proteinExistence type="predicted"/>
<feature type="transmembrane region" description="Helical" evidence="1">
    <location>
        <begin position="569"/>
        <end position="591"/>
    </location>
</feature>
<keyword evidence="4" id="KW-1185">Reference proteome</keyword>
<evidence type="ECO:0000313" key="3">
    <source>
        <dbReference type="EMBL" id="KAL3269925.1"/>
    </source>
</evidence>
<sequence>MSCQIRLVANISDIETIRRCLFPTDDKRGTESWLQQCHISVSPTGDLIALAKDRRLVVLTSKWNSTTSCSQFQITFSGQAHDVDNIRTVLCLPIIGHTKSSHVCPDWTCILLGFESGYIRAYMESCELLYEEQFHNECITSIKCQSQHNPQPDISLDLHPEEIYIQYQSNVCVISGNQLFPVLRNCRAQLARVQANSELLEITQPIVNIRKWGFQDQSIINDLAVVGLTISNAFDHLLTASTCGGFESKFRSMPPNNTLVLTAGSKPFLGFHYAIEGGSQPVLSDVAKAVAHKLKSALPSWLTGNHPQGEKRPSISLQPADQMGCRFGLCDLHRTANSIILSPNHKLAAVSDSLGRVILVDTGKGVAVQVLKGYRNAQCSFIQVPDERKRSKHKIGDKVALFLVIYAPKKGTIEIFTTQHCVKISTFSASKYSRLLYISYGLVGFSQPTKSKFICQFTTVLIDSDGQIKEILIPFHFALSEKNNRRARDIHLYKKLKELIKCGNCDNDSLLTEAFNTSKELKTIELKSQLIELLTTSKDLPVEILLKCAQYFVDNLMDDSENEPLRIRVINIVSILNFYLLYQIQAILMWIKRMNLKKWYLRFKIGRK</sequence>
<gene>
    <name evidence="3" type="ORF">HHI36_008982</name>
</gene>
<dbReference type="PANTHER" id="PTHR12472:SF0">
    <property type="entry name" value="RAB3 GTPASE-ACTIVATING PROTEIN NON-CATALYTIC SUBUNIT"/>
    <property type="match status" value="1"/>
</dbReference>
<evidence type="ECO:0000259" key="2">
    <source>
        <dbReference type="Pfam" id="PF14655"/>
    </source>
</evidence>
<protein>
    <recommendedName>
        <fullName evidence="2">Rab3-GAP regulatory subunit N-terminal domain-containing protein</fullName>
    </recommendedName>
</protein>
<dbReference type="AlphaFoldDB" id="A0ABD2MTZ5"/>
<organism evidence="3 4">
    <name type="scientific">Cryptolaemus montrouzieri</name>
    <dbReference type="NCBI Taxonomy" id="559131"/>
    <lineage>
        <taxon>Eukaryota</taxon>
        <taxon>Metazoa</taxon>
        <taxon>Ecdysozoa</taxon>
        <taxon>Arthropoda</taxon>
        <taxon>Hexapoda</taxon>
        <taxon>Insecta</taxon>
        <taxon>Pterygota</taxon>
        <taxon>Neoptera</taxon>
        <taxon>Endopterygota</taxon>
        <taxon>Coleoptera</taxon>
        <taxon>Polyphaga</taxon>
        <taxon>Cucujiformia</taxon>
        <taxon>Coccinelloidea</taxon>
        <taxon>Coccinellidae</taxon>
        <taxon>Scymninae</taxon>
        <taxon>Scymnini</taxon>
        <taxon>Cryptolaemus</taxon>
    </lineage>
</organism>
<feature type="domain" description="Rab3-GAP regulatory subunit N-terminal" evidence="2">
    <location>
        <begin position="33"/>
        <end position="436"/>
    </location>
</feature>